<keyword evidence="3" id="KW-1185">Reference proteome</keyword>
<feature type="transmembrane region" description="Helical" evidence="1">
    <location>
        <begin position="1431"/>
        <end position="1457"/>
    </location>
</feature>
<feature type="transmembrane region" description="Helical" evidence="1">
    <location>
        <begin position="692"/>
        <end position="713"/>
    </location>
</feature>
<accession>A0A922HUW2</accession>
<dbReference type="Proteomes" id="UP000790347">
    <property type="component" value="Unassembled WGS sequence"/>
</dbReference>
<evidence type="ECO:0000313" key="3">
    <source>
        <dbReference type="Proteomes" id="UP000790347"/>
    </source>
</evidence>
<keyword evidence="1" id="KW-0812">Transmembrane</keyword>
<feature type="transmembrane region" description="Helical" evidence="1">
    <location>
        <begin position="271"/>
        <end position="296"/>
    </location>
</feature>
<protein>
    <submittedName>
        <fullName evidence="2">Uncharacterized protein</fullName>
    </submittedName>
</protein>
<feature type="transmembrane region" description="Helical" evidence="1">
    <location>
        <begin position="237"/>
        <end position="259"/>
    </location>
</feature>
<keyword evidence="1" id="KW-0472">Membrane</keyword>
<name>A0A922HUW2_DERFA</name>
<feature type="transmembrane region" description="Helical" evidence="1">
    <location>
        <begin position="591"/>
        <end position="614"/>
    </location>
</feature>
<sequence>MSKSMENYLYRIYCQLSPFYLKSFSPNIHGSIFDFHTNFCLLQDNNNNNNNNNRSNKKWLIWAIPISGTLITEVKYGSSLRRTYSLFTTFAFLTVGFTIYQSFNTNESKAYRTYIMYLLIVNCLAHLIKMDKFIYERPLWQIIGRVFGFQITCISIDFLLIFAYCPIMIGYFITMNGIRSINLLRRDFLDSINKIQMISSNCKHKYNQTVKLNILIEKLILHRYMMYVRLNIFSEQIIPYFSPLIILSTIISFVTNQFIWNCLQQIRADQYLLRCLFYYFLILNYSNMLILTYWIAKFNAKLDSLRYVLQATIWHTNPLSNDRFKFHLMFIHERMVSRKPFGMKIGPFSVLTRFIAGDLALFFSDQTSTIPKILCIMLAFTIASVTFIVYSSMNTNRSLAFRTIILYLYDETAIETNEKTVDKFRRKWPNSVYSNVTIMFLDYINKKIPIRVAEQKQSIDRFYGYNAVFYLAHLVDWQQFYYTHPLWQIILRTITMQLICSLLNFNFTFIQFPLLIAGQFIMLAFNFIKQLRFDIIMWTRRLRLLTNDECNDETIESIKRLQLLPIIERKLMTLFNMYVRLIIINEDLQNYASGLILSALFTTFLASEMIIVYNEHFHNEKYIVKVWLYYCLFLDYSVMILFTYFVSKVNTKINSIRFSIQQTINHTNRMATFHFRFYMATTYERMISNKPWGIRIGSITVLTTWLIILYARFTMLASYSPKYYPSILDFYTHFLLLDYKKCLMLSLPRMEQFHTERFLLGDLTIIIIGESDNLIHNSALFAWSALTIGWLLVYDMFHTKRSNAYRTIIIYINERDDDPNFAKKYKKLTKSSILLFNFIHQILPDSNRNFKQFSNLFINLFLHFIRLDDFIRTRPLWQILIRAIFIQMMCIVLNFLFLFYYSTLTYSAYILWLGLKTIKNIRKQIDTLLKKYQSNEMATEKILKQSNIFIQLRLLKLFHVYTRIIISTEQIESYASRMMLWAIFFTYITSQFTIHLINELKNDNIIIWISLYYILFLEHVVMFLLSYMISTYNYRLNSIQYDIRRTVIALNQKSSNRFKIKMMIIYYYLVNLKTFGIKIGPITVLNKIIFVKMEMHMNYLTIHSVISIFNMAFNNFMQRLYYFSSILLLSSYSPKKFYSIYDYYMSIYTLKTIDNDYNEFTFPIKERIRFTITVIITFYYSTLAFEFIDYPESIRFIVGDVFIVLDDISKMSIIHVSFLIIFCMTMLWFTLYYTYDCRKSLEFRTMIQCWNEIDHNNRILFTIPRKFSEYSLSTLILLDYGLLFAFYMQIFKFGIFIRTRQIWQIICRTICFQFYFISMNLFIIFYMPIFLGCFTFISLMKISKQLIRDIDNCLAIYQSNIIRSRSKSAIKIVQQNRIETRLIYSFSLYTRLIVLIECIQKYASKLILLALITGFISSQFTLHLINQMTNGQFFFLIMLYYMLIVEYSVLILLMFIISKFNQQLNQIQSSLQKTAIVMNDGDNGTINFKLQIMNFYERIIHHKTPWGMRIGPTAVLTKFVFIKLIIFYGRFTMLSSKLFV</sequence>
<feature type="transmembrane region" description="Helical" evidence="1">
    <location>
        <begin position="115"/>
        <end position="135"/>
    </location>
</feature>
<feature type="transmembrane region" description="Helical" evidence="1">
    <location>
        <begin position="1270"/>
        <end position="1291"/>
    </location>
</feature>
<feature type="transmembrane region" description="Helical" evidence="1">
    <location>
        <begin position="1064"/>
        <end position="1085"/>
    </location>
</feature>
<feature type="transmembrane region" description="Helical" evidence="1">
    <location>
        <begin position="1097"/>
        <end position="1117"/>
    </location>
</feature>
<feature type="transmembrane region" description="Helical" evidence="1">
    <location>
        <begin position="84"/>
        <end position="103"/>
    </location>
</feature>
<evidence type="ECO:0000313" key="2">
    <source>
        <dbReference type="EMBL" id="KAH9506435.1"/>
    </source>
</evidence>
<reference evidence="2" key="2">
    <citation type="journal article" date="2022" name="Res Sq">
        <title>Comparative Genomics Reveals Insights into the Divergent Evolution of Astigmatic Mites and Household Pest Adaptations.</title>
        <authorList>
            <person name="Xiong Q."/>
            <person name="Wan A.T.-Y."/>
            <person name="Liu X.-Y."/>
            <person name="Fung C.S.-H."/>
            <person name="Xiao X."/>
            <person name="Malainual N."/>
            <person name="Hou J."/>
            <person name="Wang L."/>
            <person name="Wang M."/>
            <person name="Yang K."/>
            <person name="Cui Y."/>
            <person name="Leung E."/>
            <person name="Nong W."/>
            <person name="Shin S.-K."/>
            <person name="Au S."/>
            <person name="Jeong K.Y."/>
            <person name="Chew F.T."/>
            <person name="Hui J."/>
            <person name="Leung T.F."/>
            <person name="Tungtrongchitr A."/>
            <person name="Zhong N."/>
            <person name="Liu Z."/>
            <person name="Tsui S."/>
        </authorList>
    </citation>
    <scope>NUCLEOTIDE SEQUENCE</scope>
    <source>
        <strain evidence="2">Derf</strain>
        <tissue evidence="2">Whole organism</tissue>
    </source>
</reference>
<dbReference type="EMBL" id="ASGP02000005">
    <property type="protein sequence ID" value="KAH9506435.1"/>
    <property type="molecule type" value="Genomic_DNA"/>
</dbReference>
<evidence type="ECO:0000256" key="1">
    <source>
        <dbReference type="SAM" id="Phobius"/>
    </source>
</evidence>
<feature type="transmembrane region" description="Helical" evidence="1">
    <location>
        <begin position="1168"/>
        <end position="1188"/>
    </location>
</feature>
<proteinExistence type="predicted"/>
<feature type="transmembrane region" description="Helical" evidence="1">
    <location>
        <begin position="1005"/>
        <end position="1029"/>
    </location>
</feature>
<comment type="caution">
    <text evidence="2">The sequence shown here is derived from an EMBL/GenBank/DDBJ whole genome shotgun (WGS) entry which is preliminary data.</text>
</comment>
<feature type="transmembrane region" description="Helical" evidence="1">
    <location>
        <begin position="1213"/>
        <end position="1235"/>
    </location>
</feature>
<reference evidence="2" key="1">
    <citation type="submission" date="2013-05" db="EMBL/GenBank/DDBJ databases">
        <authorList>
            <person name="Yim A.K.Y."/>
            <person name="Chan T.F."/>
            <person name="Ji K.M."/>
            <person name="Liu X.Y."/>
            <person name="Zhou J.W."/>
            <person name="Li R.Q."/>
            <person name="Yang K.Y."/>
            <person name="Li J."/>
            <person name="Li M."/>
            <person name="Law P.T.W."/>
            <person name="Wu Y.L."/>
            <person name="Cai Z.L."/>
            <person name="Qin H."/>
            <person name="Bao Y."/>
            <person name="Leung R.K.K."/>
            <person name="Ng P.K.S."/>
            <person name="Zou J."/>
            <person name="Zhong X.J."/>
            <person name="Ran P.X."/>
            <person name="Zhong N.S."/>
            <person name="Liu Z.G."/>
            <person name="Tsui S.K.W."/>
        </authorList>
    </citation>
    <scope>NUCLEOTIDE SEQUENCE</scope>
    <source>
        <strain evidence="2">Derf</strain>
        <tissue evidence="2">Whole organism</tissue>
    </source>
</reference>
<feature type="transmembrane region" description="Helical" evidence="1">
    <location>
        <begin position="1510"/>
        <end position="1531"/>
    </location>
</feature>
<feature type="transmembrane region" description="Helical" evidence="1">
    <location>
        <begin position="1312"/>
        <end position="1337"/>
    </location>
</feature>
<gene>
    <name evidence="2" type="ORF">DERF_011168</name>
</gene>
<feature type="transmembrane region" description="Helical" evidence="1">
    <location>
        <begin position="1406"/>
        <end position="1425"/>
    </location>
</feature>
<feature type="transmembrane region" description="Helical" evidence="1">
    <location>
        <begin position="626"/>
        <end position="647"/>
    </location>
</feature>
<feature type="transmembrane region" description="Helical" evidence="1">
    <location>
        <begin position="978"/>
        <end position="998"/>
    </location>
</feature>
<organism evidence="2 3">
    <name type="scientific">Dermatophagoides farinae</name>
    <name type="common">American house dust mite</name>
    <dbReference type="NCBI Taxonomy" id="6954"/>
    <lineage>
        <taxon>Eukaryota</taxon>
        <taxon>Metazoa</taxon>
        <taxon>Ecdysozoa</taxon>
        <taxon>Arthropoda</taxon>
        <taxon>Chelicerata</taxon>
        <taxon>Arachnida</taxon>
        <taxon>Acari</taxon>
        <taxon>Acariformes</taxon>
        <taxon>Sarcoptiformes</taxon>
        <taxon>Astigmata</taxon>
        <taxon>Psoroptidia</taxon>
        <taxon>Analgoidea</taxon>
        <taxon>Pyroglyphidae</taxon>
        <taxon>Dermatophagoidinae</taxon>
        <taxon>Dermatophagoides</taxon>
    </lineage>
</organism>
<feature type="transmembrane region" description="Helical" evidence="1">
    <location>
        <begin position="370"/>
        <end position="390"/>
    </location>
</feature>
<keyword evidence="1" id="KW-1133">Transmembrane helix</keyword>
<feature type="transmembrane region" description="Helical" evidence="1">
    <location>
        <begin position="510"/>
        <end position="528"/>
    </location>
</feature>
<feature type="transmembrane region" description="Helical" evidence="1">
    <location>
        <begin position="147"/>
        <end position="173"/>
    </location>
</feature>